<dbReference type="InterPro" id="IPR023210">
    <property type="entry name" value="NADP_OxRdtase_dom"/>
</dbReference>
<dbReference type="EMBL" id="AEUV02000002">
    <property type="protein sequence ID" value="EHI73458.1"/>
    <property type="molecule type" value="Genomic_DNA"/>
</dbReference>
<proteinExistence type="predicted"/>
<gene>
    <name evidence="3" type="ORF">STRCR_2272</name>
</gene>
<dbReference type="InterPro" id="IPR018170">
    <property type="entry name" value="Aldo/ket_reductase_CS"/>
</dbReference>
<keyword evidence="4" id="KW-1185">Reference proteome</keyword>
<organism evidence="3 4">
    <name type="scientific">Streptococcus criceti HS-6</name>
    <dbReference type="NCBI Taxonomy" id="873449"/>
    <lineage>
        <taxon>Bacteria</taxon>
        <taxon>Bacillati</taxon>
        <taxon>Bacillota</taxon>
        <taxon>Bacilli</taxon>
        <taxon>Lactobacillales</taxon>
        <taxon>Streptococcaceae</taxon>
        <taxon>Streptococcus</taxon>
    </lineage>
</organism>
<dbReference type="STRING" id="873449.STRCR_2272"/>
<dbReference type="SUPFAM" id="SSF51430">
    <property type="entry name" value="NAD(P)-linked oxidoreductase"/>
    <property type="match status" value="1"/>
</dbReference>
<feature type="domain" description="NADP-dependent oxidoreductase" evidence="2">
    <location>
        <begin position="16"/>
        <end position="317"/>
    </location>
</feature>
<dbReference type="Proteomes" id="UP000004322">
    <property type="component" value="Unassembled WGS sequence"/>
</dbReference>
<dbReference type="AlphaFoldDB" id="G5JT00"/>
<dbReference type="PANTHER" id="PTHR43364:SF4">
    <property type="entry name" value="NAD(P)-LINKED OXIDOREDUCTASE SUPERFAMILY PROTEIN"/>
    <property type="match status" value="1"/>
</dbReference>
<dbReference type="Pfam" id="PF00248">
    <property type="entry name" value="Aldo_ket_red"/>
    <property type="match status" value="1"/>
</dbReference>
<dbReference type="PANTHER" id="PTHR43364">
    <property type="entry name" value="NADH-SPECIFIC METHYLGLYOXAL REDUCTASE-RELATED"/>
    <property type="match status" value="1"/>
</dbReference>
<comment type="caution">
    <text evidence="3">The sequence shown here is derived from an EMBL/GenBank/DDBJ whole genome shotgun (WGS) entry which is preliminary data.</text>
</comment>
<dbReference type="InterPro" id="IPR020471">
    <property type="entry name" value="AKR"/>
</dbReference>
<dbReference type="RefSeq" id="WP_004225419.1">
    <property type="nucleotide sequence ID" value="NZ_AEUV02000002.1"/>
</dbReference>
<dbReference type="GO" id="GO:0016491">
    <property type="term" value="F:oxidoreductase activity"/>
    <property type="evidence" value="ECO:0007669"/>
    <property type="project" value="UniProtKB-KW"/>
</dbReference>
<accession>G5JT00</accession>
<reference evidence="3" key="1">
    <citation type="submission" date="2011-07" db="EMBL/GenBank/DDBJ databases">
        <authorList>
            <person name="Stanhope M.J."/>
            <person name="Durkin A.S."/>
            <person name="Hostetler J."/>
            <person name="Kim M."/>
            <person name="Radune D."/>
            <person name="Singh I."/>
            <person name="Town C.D."/>
        </authorList>
    </citation>
    <scope>NUCLEOTIDE SEQUENCE [LARGE SCALE GENOMIC DNA]</scope>
    <source>
        <strain evidence="3">HS-6</strain>
    </source>
</reference>
<sequence length="322" mass="36708">MQELRLLGHSNLYLSPLGLGTWQFSNKDKDRTWWHKIDDQAVYDIIKVSLEGGINWLDTAEVYGRGNSEKFIGRNLQRLQSEGALSETVYIADKWFPLLRSAKTISETIATRLDYLQRDAIDLYQIHQPTSLSSLYRQLKELAKLHHQGVIKAIGVSNFTARQMEKADDILKKFDLRLSSNQVKFNLLHRKPEKNGVLELAKERGISLIAYSPLQQGVLTGRFHDNPDSIQTLSKVRRVNSGLNQKNLVKTQPLIDLLKRLGLKYGKSPAQIALNWLITAHGDTVFAIPGASSRFQARSNLEAQHFQLSQEDLDQLSHWQEL</sequence>
<dbReference type="PRINTS" id="PR00069">
    <property type="entry name" value="ALDKETRDTASE"/>
</dbReference>
<dbReference type="eggNOG" id="COG0656">
    <property type="taxonomic scope" value="Bacteria"/>
</dbReference>
<dbReference type="OrthoDB" id="9773828at2"/>
<dbReference type="InterPro" id="IPR050523">
    <property type="entry name" value="AKR_Detox_Biosynth"/>
</dbReference>
<keyword evidence="1" id="KW-0560">Oxidoreductase</keyword>
<name>G5JT00_STRCG</name>
<dbReference type="Gene3D" id="3.20.20.100">
    <property type="entry name" value="NADP-dependent oxidoreductase domain"/>
    <property type="match status" value="1"/>
</dbReference>
<evidence type="ECO:0000313" key="4">
    <source>
        <dbReference type="Proteomes" id="UP000004322"/>
    </source>
</evidence>
<evidence type="ECO:0000313" key="3">
    <source>
        <dbReference type="EMBL" id="EHI73458.1"/>
    </source>
</evidence>
<evidence type="ECO:0000256" key="1">
    <source>
        <dbReference type="ARBA" id="ARBA00023002"/>
    </source>
</evidence>
<evidence type="ECO:0000259" key="2">
    <source>
        <dbReference type="Pfam" id="PF00248"/>
    </source>
</evidence>
<protein>
    <submittedName>
        <fullName evidence="3">Oxidoreductase, aldo/keto reductase family protein</fullName>
    </submittedName>
</protein>
<dbReference type="PROSITE" id="PS00062">
    <property type="entry name" value="ALDOKETO_REDUCTASE_2"/>
    <property type="match status" value="1"/>
</dbReference>
<dbReference type="InterPro" id="IPR036812">
    <property type="entry name" value="NAD(P)_OxRdtase_dom_sf"/>
</dbReference>